<reference evidence="3 4" key="1">
    <citation type="submission" date="2023-11" db="EMBL/GenBank/DDBJ databases">
        <title>A Novel Polar Bacteriovorax (B. antarcticus) Isolated from the Biocrust in Antarctica.</title>
        <authorList>
            <person name="Mun W."/>
            <person name="Choi S.Y."/>
            <person name="Mitchell R.J."/>
        </authorList>
    </citation>
    <scope>NUCLEOTIDE SEQUENCE [LARGE SCALE GENOMIC DNA]</scope>
    <source>
        <strain evidence="3 4">PP10</strain>
    </source>
</reference>
<dbReference type="InterPro" id="IPR001509">
    <property type="entry name" value="Epimerase_deHydtase"/>
</dbReference>
<gene>
    <name evidence="3" type="ORF">SHI21_04070</name>
</gene>
<dbReference type="Pfam" id="PF01370">
    <property type="entry name" value="Epimerase"/>
    <property type="match status" value="1"/>
</dbReference>
<dbReference type="Proteomes" id="UP001302274">
    <property type="component" value="Unassembled WGS sequence"/>
</dbReference>
<accession>A0ABU5VQQ1</accession>
<evidence type="ECO:0000259" key="2">
    <source>
        <dbReference type="Pfam" id="PF01370"/>
    </source>
</evidence>
<keyword evidence="4" id="KW-1185">Reference proteome</keyword>
<evidence type="ECO:0000313" key="4">
    <source>
        <dbReference type="Proteomes" id="UP001302274"/>
    </source>
</evidence>
<comment type="caution">
    <text evidence="3">The sequence shown here is derived from an EMBL/GenBank/DDBJ whole genome shotgun (WGS) entry which is preliminary data.</text>
</comment>
<dbReference type="Gene3D" id="3.40.50.720">
    <property type="entry name" value="NAD(P)-binding Rossmann-like Domain"/>
    <property type="match status" value="1"/>
</dbReference>
<name>A0ABU5VQQ1_9BACT</name>
<organism evidence="3 4">
    <name type="scientific">Bacteriovorax antarcticus</name>
    <dbReference type="NCBI Taxonomy" id="3088717"/>
    <lineage>
        <taxon>Bacteria</taxon>
        <taxon>Pseudomonadati</taxon>
        <taxon>Bdellovibrionota</taxon>
        <taxon>Bacteriovoracia</taxon>
        <taxon>Bacteriovoracales</taxon>
        <taxon>Bacteriovoracaceae</taxon>
        <taxon>Bacteriovorax</taxon>
    </lineage>
</organism>
<dbReference type="InterPro" id="IPR036291">
    <property type="entry name" value="NAD(P)-bd_dom_sf"/>
</dbReference>
<evidence type="ECO:0000313" key="3">
    <source>
        <dbReference type="EMBL" id="MEA9355359.1"/>
    </source>
</evidence>
<protein>
    <submittedName>
        <fullName evidence="3">NAD-dependent epimerase/dehydratase family protein</fullName>
    </submittedName>
</protein>
<comment type="similarity">
    <text evidence="1">Belongs to the NAD(P)-dependent epimerase/dehydratase family.</text>
</comment>
<evidence type="ECO:0000256" key="1">
    <source>
        <dbReference type="ARBA" id="ARBA00007637"/>
    </source>
</evidence>
<proteinExistence type="inferred from homology"/>
<dbReference type="RefSeq" id="WP_323574863.1">
    <property type="nucleotide sequence ID" value="NZ_JAYGJQ010000001.1"/>
</dbReference>
<feature type="domain" description="NAD-dependent epimerase/dehydratase" evidence="2">
    <location>
        <begin position="5"/>
        <end position="232"/>
    </location>
</feature>
<sequence>MSKKILIIGIQGALARITAELLVKNRPDVEIIGVDSRPVDSVPTRPQLKAMQIKYNRTNFEKLFREHQFESVLHLGRLGHSPAMGNIHKRIDINLIGTNTILELAQKFQAKKVVILSTHHVYGALPDNPMFLREDAPLRASFKYAELRDVVEMDQMCTNWMWKNQNTIETIVLRPSNIIGPQIKNSITQYLKTPYAPLPIDYNPMFQFIHEFDMASMIVNALDKLTTGIYNVTGDDVISLHEAAEIIGAKKILVPIIAVEQLAKFLTPVWKFPLYLIDYIKFPSTLDNSELKKVLGPDQFRFTAKEALELLKLN</sequence>
<dbReference type="SUPFAM" id="SSF51735">
    <property type="entry name" value="NAD(P)-binding Rossmann-fold domains"/>
    <property type="match status" value="1"/>
</dbReference>
<dbReference type="PANTHER" id="PTHR43000">
    <property type="entry name" value="DTDP-D-GLUCOSE 4,6-DEHYDRATASE-RELATED"/>
    <property type="match status" value="1"/>
</dbReference>
<dbReference type="EMBL" id="JAYGJQ010000001">
    <property type="protein sequence ID" value="MEA9355359.1"/>
    <property type="molecule type" value="Genomic_DNA"/>
</dbReference>